<accession>A0AA47N7B9</accession>
<feature type="domain" description="GPI inositol-deacylase transmembrane" evidence="16">
    <location>
        <begin position="600"/>
        <end position="939"/>
    </location>
</feature>
<evidence type="ECO:0000256" key="9">
    <source>
        <dbReference type="ARBA" id="ARBA00022989"/>
    </source>
</evidence>
<dbReference type="SUPFAM" id="SSF53474">
    <property type="entry name" value="alpha/beta-Hydrolases"/>
    <property type="match status" value="1"/>
</dbReference>
<feature type="transmembrane region" description="Helical" evidence="13">
    <location>
        <begin position="745"/>
        <end position="773"/>
    </location>
</feature>
<proteinExistence type="inferred from homology"/>
<dbReference type="EC" id="3.1.-.-" evidence="13"/>
<dbReference type="PANTHER" id="PTHR15495">
    <property type="entry name" value="NEGATIVE REGULATOR OF VESICLE FORMATION-RELATED"/>
    <property type="match status" value="1"/>
</dbReference>
<feature type="transmembrane region" description="Helical" evidence="13">
    <location>
        <begin position="904"/>
        <end position="921"/>
    </location>
</feature>
<dbReference type="InterPro" id="IPR039529">
    <property type="entry name" value="PGAP1/BST1"/>
</dbReference>
<comment type="caution">
    <text evidence="13">Lacks conserved residue(s) required for the propagation of feature annotation.</text>
</comment>
<comment type="subcellular location">
    <subcellularLocation>
        <location evidence="1">Endoplasmic reticulum membrane</location>
        <topology evidence="1">Multi-pass membrane protein</topology>
    </subcellularLocation>
</comment>
<dbReference type="InterPro" id="IPR056824">
    <property type="entry name" value="PGAP1_TMD"/>
</dbReference>
<organism evidence="17 18">
    <name type="scientific">Merluccius polli</name>
    <name type="common">Benguela hake</name>
    <name type="synonym">Merluccius cadenati</name>
    <dbReference type="NCBI Taxonomy" id="89951"/>
    <lineage>
        <taxon>Eukaryota</taxon>
        <taxon>Metazoa</taxon>
        <taxon>Chordata</taxon>
        <taxon>Craniata</taxon>
        <taxon>Vertebrata</taxon>
        <taxon>Euteleostomi</taxon>
        <taxon>Actinopterygii</taxon>
        <taxon>Neopterygii</taxon>
        <taxon>Teleostei</taxon>
        <taxon>Neoteleostei</taxon>
        <taxon>Acanthomorphata</taxon>
        <taxon>Zeiogadaria</taxon>
        <taxon>Gadariae</taxon>
        <taxon>Gadiformes</taxon>
        <taxon>Gadoidei</taxon>
        <taxon>Merlucciidae</taxon>
        <taxon>Merluccius</taxon>
    </lineage>
</organism>
<keyword evidence="10 13" id="KW-0472">Membrane</keyword>
<evidence type="ECO:0000313" key="17">
    <source>
        <dbReference type="EMBL" id="KAK0153599.1"/>
    </source>
</evidence>
<feature type="transmembrane region" description="Helical" evidence="13">
    <location>
        <begin position="879"/>
        <end position="897"/>
    </location>
</feature>
<keyword evidence="11" id="KW-0325">Glycoprotein</keyword>
<dbReference type="GO" id="GO:0005789">
    <property type="term" value="C:endoplasmic reticulum membrane"/>
    <property type="evidence" value="ECO:0007669"/>
    <property type="project" value="UniProtKB-SubCell"/>
</dbReference>
<protein>
    <recommendedName>
        <fullName evidence="3 13">GPI inositol-deacylase</fullName>
        <ecNumber evidence="13">3.1.-.-</ecNumber>
    </recommendedName>
</protein>
<dbReference type="Gene3D" id="3.40.50.1820">
    <property type="entry name" value="alpha/beta hydrolase"/>
    <property type="match status" value="1"/>
</dbReference>
<dbReference type="PANTHER" id="PTHR15495:SF7">
    <property type="entry name" value="GPI INOSITOL-DEACYLASE"/>
    <property type="match status" value="1"/>
</dbReference>
<keyword evidence="14" id="KW-0732">Signal</keyword>
<gene>
    <name evidence="17" type="primary">Pgap1_1</name>
    <name evidence="17" type="ORF">N1851_004613</name>
</gene>
<keyword evidence="4 13" id="KW-0813">Transport</keyword>
<dbReference type="Proteomes" id="UP001174136">
    <property type="component" value="Unassembled WGS sequence"/>
</dbReference>
<evidence type="ECO:0000256" key="3">
    <source>
        <dbReference type="ARBA" id="ARBA00015856"/>
    </source>
</evidence>
<reference evidence="17" key="1">
    <citation type="journal article" date="2023" name="Front. Mar. Sci.">
        <title>A new Merluccius polli reference genome to investigate the effects of global change in West African waters.</title>
        <authorList>
            <person name="Mateo J.L."/>
            <person name="Blanco-Fernandez C."/>
            <person name="Garcia-Vazquez E."/>
            <person name="Machado-Schiaffino G."/>
        </authorList>
    </citation>
    <scope>NUCLEOTIDE SEQUENCE</scope>
    <source>
        <strain evidence="17">C29</strain>
        <tissue evidence="17">Fin</tissue>
    </source>
</reference>
<dbReference type="Pfam" id="PF07819">
    <property type="entry name" value="PGAP1"/>
    <property type="match status" value="1"/>
</dbReference>
<evidence type="ECO:0000256" key="13">
    <source>
        <dbReference type="RuleBase" id="RU365011"/>
    </source>
</evidence>
<keyword evidence="6 13" id="KW-0378">Hydrolase</keyword>
<feature type="signal peptide" evidence="14">
    <location>
        <begin position="1"/>
        <end position="24"/>
    </location>
</feature>
<dbReference type="InterPro" id="IPR029058">
    <property type="entry name" value="AB_hydrolase_fold"/>
</dbReference>
<feature type="domain" description="GPI inositol-deacylase PGAP1-like alpha/beta" evidence="15">
    <location>
        <begin position="83"/>
        <end position="302"/>
    </location>
</feature>
<evidence type="ECO:0000256" key="11">
    <source>
        <dbReference type="ARBA" id="ARBA00023180"/>
    </source>
</evidence>
<name>A0AA47N7B9_MERPO</name>
<dbReference type="GO" id="GO:0006505">
    <property type="term" value="P:GPI anchor metabolic process"/>
    <property type="evidence" value="ECO:0007669"/>
    <property type="project" value="TreeGrafter"/>
</dbReference>
<comment type="caution">
    <text evidence="17">The sequence shown here is derived from an EMBL/GenBank/DDBJ whole genome shotgun (WGS) entry which is preliminary data.</text>
</comment>
<evidence type="ECO:0000256" key="10">
    <source>
        <dbReference type="ARBA" id="ARBA00023136"/>
    </source>
</evidence>
<keyword evidence="7 13" id="KW-0256">Endoplasmic reticulum</keyword>
<keyword evidence="8 13" id="KW-0653">Protein transport</keyword>
<feature type="chain" id="PRO_5041454972" description="GPI inositol-deacylase" evidence="14">
    <location>
        <begin position="25"/>
        <end position="944"/>
    </location>
</feature>
<evidence type="ECO:0000256" key="7">
    <source>
        <dbReference type="ARBA" id="ARBA00022824"/>
    </source>
</evidence>
<comment type="similarity">
    <text evidence="2 13">Belongs to the GPI inositol-deacylase family.</text>
</comment>
<keyword evidence="9 13" id="KW-1133">Transmembrane helix</keyword>
<dbReference type="GO" id="GO:0050185">
    <property type="term" value="F:phosphatidylinositol deacylase activity"/>
    <property type="evidence" value="ECO:0007669"/>
    <property type="project" value="TreeGrafter"/>
</dbReference>
<dbReference type="GO" id="GO:0015031">
    <property type="term" value="P:protein transport"/>
    <property type="evidence" value="ECO:0007669"/>
    <property type="project" value="UniProtKB-KW"/>
</dbReference>
<keyword evidence="18" id="KW-1185">Reference proteome</keyword>
<evidence type="ECO:0000259" key="16">
    <source>
        <dbReference type="Pfam" id="PF25140"/>
    </source>
</evidence>
<dbReference type="Pfam" id="PF24660">
    <property type="entry name" value="PGAP1_3rd"/>
    <property type="match status" value="1"/>
</dbReference>
<comment type="function">
    <text evidence="12 13">GPI inositol-deacylase that catalyzes the remove of the acyl chain linked to the 2-OH position of inositol ring from the GPI-anchored protein (GPI-AP) in the endoplasmic reticulum. Initiates the post-attachment remodeling phase of GPI-AP biogenesis and participates in endoplasmic reticulum (ER)-to-Golgi transport of GPI-anchored protein.</text>
</comment>
<feature type="transmembrane region" description="Helical" evidence="13">
    <location>
        <begin position="839"/>
        <end position="859"/>
    </location>
</feature>
<evidence type="ECO:0000259" key="15">
    <source>
        <dbReference type="Pfam" id="PF07819"/>
    </source>
</evidence>
<evidence type="ECO:0000256" key="8">
    <source>
        <dbReference type="ARBA" id="ARBA00022927"/>
    </source>
</evidence>
<evidence type="ECO:0000256" key="12">
    <source>
        <dbReference type="ARBA" id="ARBA00093318"/>
    </source>
</evidence>
<dbReference type="EMBL" id="JAOPHQ010000678">
    <property type="protein sequence ID" value="KAK0153599.1"/>
    <property type="molecule type" value="Genomic_DNA"/>
</dbReference>
<evidence type="ECO:0000256" key="5">
    <source>
        <dbReference type="ARBA" id="ARBA00022692"/>
    </source>
</evidence>
<dbReference type="Pfam" id="PF25140">
    <property type="entry name" value="PGAP1_TMD"/>
    <property type="match status" value="1"/>
</dbReference>
<dbReference type="InterPro" id="IPR012908">
    <property type="entry name" value="PGAP1-ab_dom-like"/>
</dbReference>
<dbReference type="GO" id="GO:0006888">
    <property type="term" value="P:endoplasmic reticulum to Golgi vesicle-mediated transport"/>
    <property type="evidence" value="ECO:0007669"/>
    <property type="project" value="TreeGrafter"/>
</dbReference>
<evidence type="ECO:0000256" key="6">
    <source>
        <dbReference type="ARBA" id="ARBA00022801"/>
    </source>
</evidence>
<evidence type="ECO:0000256" key="1">
    <source>
        <dbReference type="ARBA" id="ARBA00004477"/>
    </source>
</evidence>
<evidence type="ECO:0000256" key="2">
    <source>
        <dbReference type="ARBA" id="ARBA00006931"/>
    </source>
</evidence>
<evidence type="ECO:0000256" key="4">
    <source>
        <dbReference type="ARBA" id="ARBA00022448"/>
    </source>
</evidence>
<dbReference type="FunFam" id="3.40.50.1820:FF:000026">
    <property type="entry name" value="GPI inositol-deacylase"/>
    <property type="match status" value="1"/>
</dbReference>
<dbReference type="AlphaFoldDB" id="A0AA47N7B9"/>
<evidence type="ECO:0000256" key="14">
    <source>
        <dbReference type="SAM" id="SignalP"/>
    </source>
</evidence>
<keyword evidence="5 13" id="KW-0812">Transmembrane</keyword>
<evidence type="ECO:0000313" key="18">
    <source>
        <dbReference type="Proteomes" id="UP001174136"/>
    </source>
</evidence>
<sequence>MEMKMKMKMAALFYGVALALLATGLRELLTGSEENRCSMTYMYEYPEYRRVTLPRRVSRLYPAYGLYLYGEGLYAQETRTLKLTGAPVLFLPGNAGSYKQARSLGSVALRKAENMEGGAHLNVFTVDFNEELVALYGGSLRRQTLFLHECIKAVLRLYKGQERPPSTVVLVGHSMGGVVARALFTLPRFSPHLVSLIITQASPHLAPVLALDTHLLDFYSAVRERWVTHADSLANVTVLSVGGGYRDYQVRSGLTSLPCSPGDPNKLSLVATAVPRTWVSTDHLSIVWCKELVLATVRAFFDLVDPETKQFTDSVERRKEVLAHHFIRHPVRMLDETQEPSLTLPDFPEAWSEVNALRLAYSTPKEGQAKYFLFALSSRRKAYSHFYCRSNNMEMTSWVYGCVQKTGSMCVRAVDLSLGTELLPPYKVLILSLSDLSSVSHLVVGAPNLNGKQFTVECEWQRQESQAVSVPVPHVLSFGFTSSDVTVNSSGLLHNVELEHFHQVYQSFRITVTSQCKVQKERLANVYRMKVPWFREDSLTTASVPSVTEISGMLHTSRPGNTSSVLLQLHTAPNCQYKVLVRTSFHRVLGQVLRLCGPLVPVYTAVTLLLACGGQLWSVARTGKSLEASQAVGIGLQLHKVGLPVYLLHLLLRCSQFQDAWSALGLPAMDALPPTVPDRLSLEVAPVDEWPRLLSPLLYVLGAAVAFWGSALLRLSLRLLSLAIAPLHRPCVSPDCGTLGRRTQVLFILALSIVGGTCCGAVSIFTAFLLHLYRVLRLQMAERSLSHMLNLAPEKHKEGEKNGLLGGHTGACPREINGGGPLLSEGVLSAVKNDLQLHYSLTALYTLPIVLAAPSLIHWTRNLRYSPRLDPDSLWPHTLPLLAAIVLLINCSCHVLSNSKLLRLVCRLPVPLCVAMVTFSPLHLYRVAYFLSAALVPLALSCLL</sequence>